<organism evidence="3 4">
    <name type="scientific">Candidatus Giovannonibacteria bacterium RIFCSPLOWO2_12_FULL_44_15</name>
    <dbReference type="NCBI Taxonomy" id="1798364"/>
    <lineage>
        <taxon>Bacteria</taxon>
        <taxon>Candidatus Giovannoniibacteriota</taxon>
    </lineage>
</organism>
<dbReference type="Proteomes" id="UP000178894">
    <property type="component" value="Unassembled WGS sequence"/>
</dbReference>
<dbReference type="GO" id="GO:0044208">
    <property type="term" value="P:'de novo' AMP biosynthetic process"/>
    <property type="evidence" value="ECO:0007669"/>
    <property type="project" value="TreeGrafter"/>
</dbReference>
<dbReference type="InterPro" id="IPR000362">
    <property type="entry name" value="Fumarate_lyase_fam"/>
</dbReference>
<dbReference type="InterPro" id="IPR020557">
    <property type="entry name" value="Fumarate_lyase_CS"/>
</dbReference>
<protein>
    <recommendedName>
        <fullName evidence="2">Fumarate lyase N-terminal domain-containing protein</fullName>
    </recommendedName>
</protein>
<dbReference type="GO" id="GO:0005829">
    <property type="term" value="C:cytosol"/>
    <property type="evidence" value="ECO:0007669"/>
    <property type="project" value="TreeGrafter"/>
</dbReference>
<gene>
    <name evidence="3" type="ORF">A3G54_03165</name>
</gene>
<feature type="domain" description="Fumarate lyase N-terminal" evidence="2">
    <location>
        <begin position="73"/>
        <end position="285"/>
    </location>
</feature>
<dbReference type="PANTHER" id="PTHR43172:SF1">
    <property type="entry name" value="ADENYLOSUCCINATE LYASE"/>
    <property type="match status" value="1"/>
</dbReference>
<dbReference type="GO" id="GO:0070626">
    <property type="term" value="F:(S)-2-(5-amino-1-(5-phospho-D-ribosyl)imidazole-4-carboxamido) succinate lyase (fumarate-forming) activity"/>
    <property type="evidence" value="ECO:0007669"/>
    <property type="project" value="TreeGrafter"/>
</dbReference>
<dbReference type="Gene3D" id="1.20.200.10">
    <property type="entry name" value="Fumarase/aspartase (Central domain)"/>
    <property type="match status" value="1"/>
</dbReference>
<accession>A0A1F5XZ21</accession>
<dbReference type="AlphaFoldDB" id="A0A1F5XZ21"/>
<evidence type="ECO:0000259" key="2">
    <source>
        <dbReference type="Pfam" id="PF00206"/>
    </source>
</evidence>
<evidence type="ECO:0000313" key="3">
    <source>
        <dbReference type="EMBL" id="OGF93138.1"/>
    </source>
</evidence>
<dbReference type="GO" id="GO:0004018">
    <property type="term" value="F:N6-(1,2-dicarboxyethyl)AMP AMP-lyase (fumarate-forming) activity"/>
    <property type="evidence" value="ECO:0007669"/>
    <property type="project" value="TreeGrafter"/>
</dbReference>
<dbReference type="Pfam" id="PF00206">
    <property type="entry name" value="Lyase_1"/>
    <property type="match status" value="1"/>
</dbReference>
<keyword evidence="1" id="KW-0456">Lyase</keyword>
<evidence type="ECO:0000256" key="1">
    <source>
        <dbReference type="ARBA" id="ARBA00023239"/>
    </source>
</evidence>
<sequence>MITRYADPRVDAISCDEAKVKRWQDSELAVIEARVNLNLAPRNVFETTKAILEANPCDIGWWLRREKETQHDLTAFIDERLRYIPPEMQAEWHKDMTSYDTEDAAFALALLQFAAIVSEDLEKLIGLMKGFALRERYTLMLERTHGQWAKLRSFGGRILTWLAPLLFAHEQLKRAAANCRQSRISGAIGNYGGGLSPEIEFEALRILGLTPFYGATQILPRIVQAPLAQSVRLVGEALGQIAVDFRLGARSGKSLWHEPFAKEQKGSSAMPHKKNTIGTEQIDGMLDLLSGSEASVLRSIQTWEARAIEQSCVERVAWPDLFHEILRMISVMHRVLGGMVIYRDHMLQEIQDSRETYASDEEKNFLALECGKRGIEFETAYRIVQLASFCAFKPTEYWAKVRETRPSFDLREADELLQESYNAPFKQSLGIKEIIKKGKLFRVEGLKATEKDVASWNVFLSEIFSGADTRARWDALFNPSYLLKGEGFLFSKILG</sequence>
<dbReference type="InterPro" id="IPR024083">
    <property type="entry name" value="Fumarase/histidase_N"/>
</dbReference>
<dbReference type="InterPro" id="IPR008948">
    <property type="entry name" value="L-Aspartase-like"/>
</dbReference>
<dbReference type="EMBL" id="MFIQ01000028">
    <property type="protein sequence ID" value="OGF93138.1"/>
    <property type="molecule type" value="Genomic_DNA"/>
</dbReference>
<dbReference type="PANTHER" id="PTHR43172">
    <property type="entry name" value="ADENYLOSUCCINATE LYASE"/>
    <property type="match status" value="1"/>
</dbReference>
<name>A0A1F5XZ21_9BACT</name>
<evidence type="ECO:0000313" key="4">
    <source>
        <dbReference type="Proteomes" id="UP000178894"/>
    </source>
</evidence>
<dbReference type="STRING" id="1798364.A3G54_03165"/>
<dbReference type="PRINTS" id="PR00149">
    <property type="entry name" value="FUMRATELYASE"/>
</dbReference>
<dbReference type="SUPFAM" id="SSF48557">
    <property type="entry name" value="L-aspartase-like"/>
    <property type="match status" value="1"/>
</dbReference>
<dbReference type="InterPro" id="IPR022761">
    <property type="entry name" value="Fumarate_lyase_N"/>
</dbReference>
<dbReference type="PROSITE" id="PS00163">
    <property type="entry name" value="FUMARATE_LYASES"/>
    <property type="match status" value="1"/>
</dbReference>
<comment type="caution">
    <text evidence="3">The sequence shown here is derived from an EMBL/GenBank/DDBJ whole genome shotgun (WGS) entry which is preliminary data.</text>
</comment>
<reference evidence="3 4" key="1">
    <citation type="journal article" date="2016" name="Nat. Commun.">
        <title>Thousands of microbial genomes shed light on interconnected biogeochemical processes in an aquifer system.</title>
        <authorList>
            <person name="Anantharaman K."/>
            <person name="Brown C.T."/>
            <person name="Hug L.A."/>
            <person name="Sharon I."/>
            <person name="Castelle C.J."/>
            <person name="Probst A.J."/>
            <person name="Thomas B.C."/>
            <person name="Singh A."/>
            <person name="Wilkins M.J."/>
            <person name="Karaoz U."/>
            <person name="Brodie E.L."/>
            <person name="Williams K.H."/>
            <person name="Hubbard S.S."/>
            <person name="Banfield J.F."/>
        </authorList>
    </citation>
    <scope>NUCLEOTIDE SEQUENCE [LARGE SCALE GENOMIC DNA]</scope>
</reference>
<dbReference type="Gene3D" id="1.10.275.10">
    <property type="entry name" value="Fumarase/aspartase (N-terminal domain)"/>
    <property type="match status" value="1"/>
</dbReference>
<proteinExistence type="predicted"/>